<evidence type="ECO:0000256" key="9">
    <source>
        <dbReference type="SAM" id="Phobius"/>
    </source>
</evidence>
<accession>A0A9E7DIT3</accession>
<dbReference type="FunFam" id="3.40.50.300:FF:000221">
    <property type="entry name" value="Multidrug ABC transporter ATP-binding protein"/>
    <property type="match status" value="1"/>
</dbReference>
<organism evidence="12 13">
    <name type="scientific">Fenollaria massiliensis</name>
    <dbReference type="NCBI Taxonomy" id="938288"/>
    <lineage>
        <taxon>Bacteria</taxon>
        <taxon>Bacillati</taxon>
        <taxon>Bacillota</taxon>
        <taxon>Clostridia</taxon>
        <taxon>Eubacteriales</taxon>
        <taxon>Fenollaria</taxon>
    </lineage>
</organism>
<dbReference type="GO" id="GO:0005524">
    <property type="term" value="F:ATP binding"/>
    <property type="evidence" value="ECO:0007669"/>
    <property type="project" value="UniProtKB-KW"/>
</dbReference>
<keyword evidence="3" id="KW-1003">Cell membrane</keyword>
<keyword evidence="2" id="KW-0813">Transport</keyword>
<dbReference type="PROSITE" id="PS50929">
    <property type="entry name" value="ABC_TM1F"/>
    <property type="match status" value="1"/>
</dbReference>
<dbReference type="GO" id="GO:0015421">
    <property type="term" value="F:ABC-type oligopeptide transporter activity"/>
    <property type="evidence" value="ECO:0007669"/>
    <property type="project" value="TreeGrafter"/>
</dbReference>
<gene>
    <name evidence="12" type="ORF">M1R53_05610</name>
</gene>
<evidence type="ECO:0000256" key="1">
    <source>
        <dbReference type="ARBA" id="ARBA00004651"/>
    </source>
</evidence>
<dbReference type="GO" id="GO:0005886">
    <property type="term" value="C:plasma membrane"/>
    <property type="evidence" value="ECO:0007669"/>
    <property type="project" value="UniProtKB-SubCell"/>
</dbReference>
<dbReference type="PANTHER" id="PTHR43394:SF1">
    <property type="entry name" value="ATP-BINDING CASSETTE SUB-FAMILY B MEMBER 10, MITOCHONDRIAL"/>
    <property type="match status" value="1"/>
</dbReference>
<evidence type="ECO:0000259" key="10">
    <source>
        <dbReference type="PROSITE" id="PS50893"/>
    </source>
</evidence>
<dbReference type="CDD" id="cd18541">
    <property type="entry name" value="ABC_6TM_TmrB_like"/>
    <property type="match status" value="1"/>
</dbReference>
<evidence type="ECO:0000313" key="13">
    <source>
        <dbReference type="Proteomes" id="UP000831151"/>
    </source>
</evidence>
<keyword evidence="13" id="KW-1185">Reference proteome</keyword>
<dbReference type="AlphaFoldDB" id="A0A9E7DIT3"/>
<evidence type="ECO:0000256" key="2">
    <source>
        <dbReference type="ARBA" id="ARBA00022448"/>
    </source>
</evidence>
<dbReference type="InterPro" id="IPR036640">
    <property type="entry name" value="ABC1_TM_sf"/>
</dbReference>
<keyword evidence="4 9" id="KW-0812">Transmembrane</keyword>
<dbReference type="Pfam" id="PF00005">
    <property type="entry name" value="ABC_tran"/>
    <property type="match status" value="1"/>
</dbReference>
<proteinExistence type="predicted"/>
<keyword evidence="7 9" id="KW-1133">Transmembrane helix</keyword>
<sequence>MFKSLKPLLKYFKKYKWGYILGIFFLLFIDVVQLYIPQILKYFANDYQRGVLTMASATKYAILTIVTGLMVAVARYFWRNFIIGNSMRVDYDLRKDFFWKLTSLSQNFFNTHKTGDLMSLATNDINAVRMTLGQGIIMFIDSTFLLILNLIMMIVTTNVLFASKVLFTIPLIILLVTRFGGVIHSYFKAVQAQYGKITDRAQENFSGIRIIKAFGQEEENEKLFREENQKYYDKNIELAKLQSFFNPFIQVLSNLSYLFLLFFGAKEVMAGTMLLGEFIAFNAYLGLMMWPARALGMVIVFMQKGAASMDRLTNIFKTQPEIVDRADAIELDNIKGEIEFKNVSFKYAKDLPYALKDISFKIEPGKTLAILGRTGSGKSSIVNVLLRLYDLDQGEILVDGHNIKDLTLNSLRENISYVPQDDFLFSKTVKENIEFHYEEELDMAMIEKYAKIAGVYDDVIDFKDGFDTILGERGVTLSGGQKQRVSIARALAKEKNVLIMDDSLSAVDTQTEEKILKNLSQDEGHVSKIIISHRVSTIQNADEILFIEDGAIVERGTHDELVKLGGRYEKLYEDQLLEQKINRGDE</sequence>
<dbReference type="SUPFAM" id="SSF52540">
    <property type="entry name" value="P-loop containing nucleoside triphosphate hydrolases"/>
    <property type="match status" value="1"/>
</dbReference>
<evidence type="ECO:0000256" key="7">
    <source>
        <dbReference type="ARBA" id="ARBA00022989"/>
    </source>
</evidence>
<keyword evidence="5" id="KW-0547">Nucleotide-binding</keyword>
<dbReference type="InterPro" id="IPR017871">
    <property type="entry name" value="ABC_transporter-like_CS"/>
</dbReference>
<dbReference type="InterPro" id="IPR003439">
    <property type="entry name" value="ABC_transporter-like_ATP-bd"/>
</dbReference>
<feature type="transmembrane region" description="Helical" evidence="9">
    <location>
        <begin position="20"/>
        <end position="40"/>
    </location>
</feature>
<dbReference type="InterPro" id="IPR039421">
    <property type="entry name" value="Type_1_exporter"/>
</dbReference>
<evidence type="ECO:0000256" key="6">
    <source>
        <dbReference type="ARBA" id="ARBA00022840"/>
    </source>
</evidence>
<evidence type="ECO:0000256" key="5">
    <source>
        <dbReference type="ARBA" id="ARBA00022741"/>
    </source>
</evidence>
<dbReference type="FunFam" id="1.20.1560.10:FF:000011">
    <property type="entry name" value="Multidrug ABC transporter ATP-binding protein"/>
    <property type="match status" value="1"/>
</dbReference>
<feature type="transmembrane region" description="Helical" evidence="9">
    <location>
        <begin position="60"/>
        <end position="78"/>
    </location>
</feature>
<feature type="domain" description="ABC transmembrane type-1" evidence="11">
    <location>
        <begin position="20"/>
        <end position="304"/>
    </location>
</feature>
<dbReference type="PANTHER" id="PTHR43394">
    <property type="entry name" value="ATP-DEPENDENT PERMEASE MDL1, MITOCHONDRIAL"/>
    <property type="match status" value="1"/>
</dbReference>
<keyword evidence="8 9" id="KW-0472">Membrane</keyword>
<dbReference type="Gene3D" id="3.40.50.300">
    <property type="entry name" value="P-loop containing nucleotide triphosphate hydrolases"/>
    <property type="match status" value="1"/>
</dbReference>
<evidence type="ECO:0000313" key="12">
    <source>
        <dbReference type="EMBL" id="UQK58715.1"/>
    </source>
</evidence>
<dbReference type="SUPFAM" id="SSF90123">
    <property type="entry name" value="ABC transporter transmembrane region"/>
    <property type="match status" value="1"/>
</dbReference>
<evidence type="ECO:0000256" key="3">
    <source>
        <dbReference type="ARBA" id="ARBA00022475"/>
    </source>
</evidence>
<dbReference type="EMBL" id="CP096649">
    <property type="protein sequence ID" value="UQK58715.1"/>
    <property type="molecule type" value="Genomic_DNA"/>
</dbReference>
<dbReference type="KEGG" id="fms:M1R53_05610"/>
<evidence type="ECO:0000259" key="11">
    <source>
        <dbReference type="PROSITE" id="PS50929"/>
    </source>
</evidence>
<reference evidence="12" key="1">
    <citation type="submission" date="2022-04" db="EMBL/GenBank/DDBJ databases">
        <title>Complete genome sequences of Ezakiella coagulans and Fenollaria massiliensis.</title>
        <authorList>
            <person name="France M.T."/>
            <person name="Clifford J."/>
            <person name="Narina S."/>
            <person name="Rutt L."/>
            <person name="Ravel J."/>
        </authorList>
    </citation>
    <scope>NUCLEOTIDE SEQUENCE</scope>
    <source>
        <strain evidence="12">C0061C2</strain>
    </source>
</reference>
<dbReference type="PROSITE" id="PS50893">
    <property type="entry name" value="ABC_TRANSPORTER_2"/>
    <property type="match status" value="1"/>
</dbReference>
<feature type="transmembrane region" description="Helical" evidence="9">
    <location>
        <begin position="136"/>
        <end position="161"/>
    </location>
</feature>
<comment type="subcellular location">
    <subcellularLocation>
        <location evidence="1">Cell membrane</location>
        <topology evidence="1">Multi-pass membrane protein</topology>
    </subcellularLocation>
</comment>
<dbReference type="InterPro" id="IPR027417">
    <property type="entry name" value="P-loop_NTPase"/>
</dbReference>
<feature type="transmembrane region" description="Helical" evidence="9">
    <location>
        <begin position="283"/>
        <end position="302"/>
    </location>
</feature>
<name>A0A9E7DIT3_9FIRM</name>
<evidence type="ECO:0000256" key="8">
    <source>
        <dbReference type="ARBA" id="ARBA00023136"/>
    </source>
</evidence>
<dbReference type="Pfam" id="PF00664">
    <property type="entry name" value="ABC_membrane"/>
    <property type="match status" value="1"/>
</dbReference>
<dbReference type="Gene3D" id="1.20.1560.10">
    <property type="entry name" value="ABC transporter type 1, transmembrane domain"/>
    <property type="match status" value="1"/>
</dbReference>
<dbReference type="InterPro" id="IPR003593">
    <property type="entry name" value="AAA+_ATPase"/>
</dbReference>
<evidence type="ECO:0000256" key="4">
    <source>
        <dbReference type="ARBA" id="ARBA00022692"/>
    </source>
</evidence>
<feature type="transmembrane region" description="Helical" evidence="9">
    <location>
        <begin position="244"/>
        <end position="263"/>
    </location>
</feature>
<dbReference type="SMART" id="SM00382">
    <property type="entry name" value="AAA"/>
    <property type="match status" value="1"/>
</dbReference>
<protein>
    <submittedName>
        <fullName evidence="12">ABC transporter ATP-binding protein/permease</fullName>
    </submittedName>
</protein>
<dbReference type="InterPro" id="IPR011527">
    <property type="entry name" value="ABC1_TM_dom"/>
</dbReference>
<keyword evidence="6 12" id="KW-0067">ATP-binding</keyword>
<dbReference type="PROSITE" id="PS00211">
    <property type="entry name" value="ABC_TRANSPORTER_1"/>
    <property type="match status" value="1"/>
</dbReference>
<feature type="transmembrane region" description="Helical" evidence="9">
    <location>
        <begin position="167"/>
        <end position="187"/>
    </location>
</feature>
<dbReference type="Proteomes" id="UP000831151">
    <property type="component" value="Chromosome"/>
</dbReference>
<feature type="domain" description="ABC transporter" evidence="10">
    <location>
        <begin position="338"/>
        <end position="574"/>
    </location>
</feature>
<dbReference type="RefSeq" id="WP_249242298.1">
    <property type="nucleotide sequence ID" value="NZ_CP096649.1"/>
</dbReference>
<dbReference type="GO" id="GO:0016887">
    <property type="term" value="F:ATP hydrolysis activity"/>
    <property type="evidence" value="ECO:0007669"/>
    <property type="project" value="InterPro"/>
</dbReference>